<dbReference type="NCBIfam" id="TIGR01414">
    <property type="entry name" value="autotrans_barl"/>
    <property type="match status" value="1"/>
</dbReference>
<evidence type="ECO:0000256" key="1">
    <source>
        <dbReference type="ARBA" id="ARBA00004442"/>
    </source>
</evidence>
<keyword evidence="3" id="KW-0812">Transmembrane</keyword>
<feature type="signal peptide" evidence="5">
    <location>
        <begin position="1"/>
        <end position="32"/>
    </location>
</feature>
<dbReference type="Pfam" id="PF03797">
    <property type="entry name" value="Autotransporter"/>
    <property type="match status" value="1"/>
</dbReference>
<evidence type="ECO:0000313" key="7">
    <source>
        <dbReference type="EMBL" id="BFD45424.1"/>
    </source>
</evidence>
<name>A0AAT9G6N0_9RICK</name>
<dbReference type="InterPro" id="IPR005546">
    <property type="entry name" value="Autotransporte_beta"/>
</dbReference>
<dbReference type="Gene3D" id="2.40.128.130">
    <property type="entry name" value="Autotransporter beta-domain"/>
    <property type="match status" value="1"/>
</dbReference>
<proteinExistence type="predicted"/>
<organism evidence="7">
    <name type="scientific">Candidatus Tisiphia endosymbiont of Sergentomyia squamirostris</name>
    <dbReference type="NCBI Taxonomy" id="3113639"/>
    <lineage>
        <taxon>Bacteria</taxon>
        <taxon>Pseudomonadati</taxon>
        <taxon>Pseudomonadota</taxon>
        <taxon>Alphaproteobacteria</taxon>
        <taxon>Rickettsiales</taxon>
        <taxon>Rickettsiaceae</taxon>
        <taxon>Rickettsieae</taxon>
        <taxon>Candidatus Tisiphia</taxon>
    </lineage>
</organism>
<gene>
    <name evidence="7" type="ORF">DMENIID0002_00700</name>
</gene>
<evidence type="ECO:0000256" key="2">
    <source>
        <dbReference type="ARBA" id="ARBA00022452"/>
    </source>
</evidence>
<comment type="subcellular location">
    <subcellularLocation>
        <location evidence="1">Cell outer membrane</location>
    </subcellularLocation>
</comment>
<dbReference type="InterPro" id="IPR036709">
    <property type="entry name" value="Autotransporte_beta_dom_sf"/>
</dbReference>
<keyword evidence="5" id="KW-0732">Signal</keyword>
<keyword evidence="4" id="KW-0998">Cell outer membrane</keyword>
<dbReference type="PROSITE" id="PS51208">
    <property type="entry name" value="AUTOTRANSPORTER"/>
    <property type="match status" value="1"/>
</dbReference>
<reference evidence="7" key="1">
    <citation type="submission" date="2024-01" db="EMBL/GenBank/DDBJ databases">
        <title>Sequencing the genomes of a sandfly, Sergentomyia squamirostris, and its two endosymbionts.</title>
        <authorList>
            <person name="Itokawa K."/>
            <person name="Sanjoba C."/>
        </authorList>
    </citation>
    <scope>NUCLEOTIDE SEQUENCE</scope>
    <source>
        <strain evidence="7">RiSSQ</strain>
    </source>
</reference>
<evidence type="ECO:0000256" key="5">
    <source>
        <dbReference type="SAM" id="SignalP"/>
    </source>
</evidence>
<dbReference type="SMART" id="SM00869">
    <property type="entry name" value="Autotransporter"/>
    <property type="match status" value="1"/>
</dbReference>
<evidence type="ECO:0000256" key="4">
    <source>
        <dbReference type="ARBA" id="ARBA00023237"/>
    </source>
</evidence>
<accession>A0AAT9G6N0</accession>
<dbReference type="InterPro" id="IPR006315">
    <property type="entry name" value="OM_autotransptr_brl_dom"/>
</dbReference>
<dbReference type="GO" id="GO:0009279">
    <property type="term" value="C:cell outer membrane"/>
    <property type="evidence" value="ECO:0007669"/>
    <property type="project" value="UniProtKB-SubCell"/>
</dbReference>
<sequence>MTKKQKFFKNLLASSAIASVVASLGSSSVALAVHAPHGAIIMRNTNLNNTGNDGGGNRTWETINDDGTGQGFDYDMQAAQSGAPDRPAISYGGAFTLDADILNATITAINLANNLGVLTVNQNLSIGSIVPDAHGAGVAGSLSITIPAGHTATLTGTAANAGAHGFNALANTYTGLGNVELGGAASTLVVQAGNTIRTVTAARNGEGILSFEGAGEVTGDIGAADDAAPGDRTLNRVSIGDGEVHLKGHVFATTTRLSHENSKLKLAANKTITGAVWNDSTVANKGVLTFEGAGEVTGDIGAADDAAPGDRTLNRVSIGDGEVHLKGHVFATTTRFSHENSKLKLAANKTITGAVWNDSTVANKGVLTFEGAGEVTGDIGAADDAAPGDRTLNRVSIGDGEVHLKGHVFATTTRFSHENSKLKLAANKTITGAVWNDSTVANKGVLTFEGAGEVTGDIGAADDAAPGDRTLNRVSIGDGEVHLKGHVFATTTRLSHENSKLKLAANKTITGAVWNDSTVANKGVLTFEGAGEVTGDIGAADDAAPGDRTLNRVSIGDGEVHLKGHVFATTTRLSHENSKLKLAANKTITGAVWNDSTVANKGVLTFEGAGIVTGDIGADGARLAKINIQGANDVELQGSVYTKNLLFTAAGTVKIGNYFVGGVDFTAGGGTLEFNGADGVDPHGNPVKIARIFNSTIQGGANGTLNVNTSMLIANNVEIEEIDTINIGMVGGNAKALAINASAADANLLNGTNINFMHADSTLGLFTRGRDSIVTFHDNLSGGIPDAHGVFVGHGGIVWLDGDDATPGYTLTVQSATGAETLGTVANKLGELRISRQVTIAGEAANKLDVKNANALNIINGARFTDKSTTSAKIANIHIGAASADVPTLAGPANYILDAVHGNFRLNATKANQITFDHADAQLTLRNSHAGDRTITLRNNLDPGAPNTGVVEFDSVNAGAELKIAGVGLSLGIAGGNNLKKVIFSGRGKFNTQQITINSKNIELNVNELTLGNVNSNILFATNTVFTANGNITGNVDFKNYAGTIRLAHNKNIGSIIGGVNGTLEFLGAGEVTGPITNLKWLKAGAGNVKLAGVNHNITEIQGNGVGNLTFAKNFNLTGSINSTGGTAVGLIFEGNNGVTGVVGTATSPVGTIQVQVGTTVFGDKVQTANDQDIIISDGATAEFANSVTTRNIKGYAAGQGTVQFSNAEAITVNSTIGAGNSVDTIEIAKKDVEITQAVSANNILFSNTQSATLTLREASTVGGIRTNGNNVHTLALAADFTTGIQDIGLEKNRLKSIKLLGDHKITINSGVYSDVSTKTNNTGKVVFNSNRSFAYNLGTDKLRLFDVIFDKNATVRGDVYSKQITIASDKTATFAGTINRTISVPNFIVDGASISRSLKSFAYSTQIGSDEIKNEGIAKFDKAVLVDAKITGGKVTFDDNVWFKQTANGKEVNFAADKYVILEQNISFANIKADKAKIIILPKTASITGNLAAKDLTVDLAANQLKYTGQAQLTGKIELVTAYDISSGAGGNIEVQKDSKLDLSKADELIIKVKAQTDINKIPEGGAKYVMISSVNGNGLVAIDNSKIKLDPTGEQNRFVQWSMDSSDLKLYITDISKQVIDKDIADKFLSQEEREFYTLLNNVRPNSFAGKFRNNIGLMDREHALQAMDRILPGNENLIGESLARNPTFEIIRGLMAQADTQITATRMGNSVPMQNAVSAVGSGDDDTLRYGVWGSPFYGTACQETYKGVSGYKAKSAGGIVGFDGLVNDNLLLGAAYSRINTQMSHQDKKFGDKTNGKTNIFSLYSLYNLTNNWFTEAIASYGITRVRNSEGRLIATNVKRNVTALETAAAKYKSISYSGQLLTGYNYIASEKLMITPTIGFRYSQFKDAGYTETGTKFQNLVVKKRSYNKFEGILGLRTAATLKANKVLLIPELHGYVNHDFKGKAPIIDARLDGINEPLPTKSVKPVKTFFTVGTGFTAKYNMMECGIIYNVNIASKYIGHQGSLKVKVNL</sequence>
<protein>
    <recommendedName>
        <fullName evidence="6">Autotransporter domain-containing protein</fullName>
    </recommendedName>
</protein>
<keyword evidence="2" id="KW-1134">Transmembrane beta strand</keyword>
<dbReference type="EMBL" id="AP029170">
    <property type="protein sequence ID" value="BFD45424.1"/>
    <property type="molecule type" value="Genomic_DNA"/>
</dbReference>
<keyword evidence="2" id="KW-0472">Membrane</keyword>
<evidence type="ECO:0000256" key="3">
    <source>
        <dbReference type="ARBA" id="ARBA00022692"/>
    </source>
</evidence>
<feature type="domain" description="Autotransporter" evidence="6">
    <location>
        <begin position="1728"/>
        <end position="2016"/>
    </location>
</feature>
<dbReference type="SUPFAM" id="SSF103515">
    <property type="entry name" value="Autotransporter"/>
    <property type="match status" value="1"/>
</dbReference>
<feature type="chain" id="PRO_5043781465" description="Autotransporter domain-containing protein" evidence="5">
    <location>
        <begin position="33"/>
        <end position="2016"/>
    </location>
</feature>
<evidence type="ECO:0000259" key="6">
    <source>
        <dbReference type="PROSITE" id="PS51208"/>
    </source>
</evidence>